<dbReference type="Pfam" id="PF00045">
    <property type="entry name" value="Hemopexin"/>
    <property type="match status" value="3"/>
</dbReference>
<dbReference type="SUPFAM" id="SSF50923">
    <property type="entry name" value="Hemopexin-like domain"/>
    <property type="match status" value="1"/>
</dbReference>
<gene>
    <name evidence="1" type="ORF">B1H18_05380</name>
</gene>
<dbReference type="Gene3D" id="2.110.10.10">
    <property type="entry name" value="Hemopexin-like domain"/>
    <property type="match status" value="2"/>
</dbReference>
<accession>A0A1V4ACC8</accession>
<evidence type="ECO:0000313" key="1">
    <source>
        <dbReference type="EMBL" id="OON81602.1"/>
    </source>
</evidence>
<dbReference type="InterPro" id="IPR018487">
    <property type="entry name" value="Hemopexin-like_repeat"/>
</dbReference>
<dbReference type="RefSeq" id="WP_179120055.1">
    <property type="nucleotide sequence ID" value="NZ_CP045178.1"/>
</dbReference>
<protein>
    <recommendedName>
        <fullName evidence="3">Hemopexin</fullName>
    </recommendedName>
</protein>
<dbReference type="EMBL" id="MVFC01000003">
    <property type="protein sequence ID" value="OON81602.1"/>
    <property type="molecule type" value="Genomic_DNA"/>
</dbReference>
<comment type="caution">
    <text evidence="1">The sequence shown here is derived from an EMBL/GenBank/DDBJ whole genome shotgun (WGS) entry which is preliminary data.</text>
</comment>
<dbReference type="InterPro" id="IPR036375">
    <property type="entry name" value="Hemopexin-like_dom_sf"/>
</dbReference>
<name>A0A1V4ACC8_9ACTN</name>
<dbReference type="PROSITE" id="PS51642">
    <property type="entry name" value="HEMOPEXIN_2"/>
    <property type="match status" value="3"/>
</dbReference>
<organism evidence="1 2">
    <name type="scientific">Streptomyces tsukubensis</name>
    <dbReference type="NCBI Taxonomy" id="83656"/>
    <lineage>
        <taxon>Bacteria</taxon>
        <taxon>Bacillati</taxon>
        <taxon>Actinomycetota</taxon>
        <taxon>Actinomycetes</taxon>
        <taxon>Kitasatosporales</taxon>
        <taxon>Streptomycetaceae</taxon>
        <taxon>Streptomyces</taxon>
    </lineage>
</organism>
<evidence type="ECO:0008006" key="3">
    <source>
        <dbReference type="Google" id="ProtNLM"/>
    </source>
</evidence>
<dbReference type="AlphaFoldDB" id="A0A1V4ACC8"/>
<dbReference type="Proteomes" id="UP000190539">
    <property type="component" value="Unassembled WGS sequence"/>
</dbReference>
<proteinExistence type="predicted"/>
<dbReference type="STRING" id="83656.B1H18_05380"/>
<keyword evidence="2" id="KW-1185">Reference proteome</keyword>
<dbReference type="SMART" id="SM00120">
    <property type="entry name" value="HX"/>
    <property type="match status" value="4"/>
</dbReference>
<sequence>MATDVQDSFYRRIDAVLRSRDDGNIAWVLKDANYTRYDLNADKGLTGAKPIEGNWSGLPDSFNRRIDAALNRRDQPTVAYLFKDDQYVRWNLETDKADAGYPKTIAEGWSALPAHFQLGIDAAVNHQDNSKIAWFFKDDQYVRYDVADNKLLAGPKSIAGNWSGLPDSFNRRIDAAVPHATNRNKVYLFKDDQYVRYDLAADRTDSGYPLPTRGNWSFFQ</sequence>
<evidence type="ECO:0000313" key="2">
    <source>
        <dbReference type="Proteomes" id="UP000190539"/>
    </source>
</evidence>
<reference evidence="1 2" key="1">
    <citation type="submission" date="2017-02" db="EMBL/GenBank/DDBJ databases">
        <title>Draft Genome Sequence of Streptomyces tsukubaensis F601, a Producer of the immunosuppressant tacrolimus FK506.</title>
        <authorList>
            <person name="Zong G."/>
            <person name="Zhong C."/>
            <person name="Fu J."/>
            <person name="Qin R."/>
            <person name="Cao G."/>
        </authorList>
    </citation>
    <scope>NUCLEOTIDE SEQUENCE [LARGE SCALE GENOMIC DNA]</scope>
    <source>
        <strain evidence="1 2">F601</strain>
    </source>
</reference>